<comment type="function">
    <text evidence="8">Gustatory receptor which mediates acceptance or avoidance behavior, depending on its substrates.</text>
</comment>
<accession>A0A8J6HF47</accession>
<feature type="transmembrane region" description="Helical" evidence="8">
    <location>
        <begin position="45"/>
        <end position="64"/>
    </location>
</feature>
<evidence type="ECO:0000256" key="2">
    <source>
        <dbReference type="ARBA" id="ARBA00022475"/>
    </source>
</evidence>
<protein>
    <recommendedName>
        <fullName evidence="8">Gustatory receptor</fullName>
    </recommendedName>
</protein>
<dbReference type="GO" id="GO:0050909">
    <property type="term" value="P:sensory perception of taste"/>
    <property type="evidence" value="ECO:0007669"/>
    <property type="project" value="InterPro"/>
</dbReference>
<feature type="transmembrane region" description="Helical" evidence="8">
    <location>
        <begin position="327"/>
        <end position="350"/>
    </location>
</feature>
<feature type="transmembrane region" description="Helical" evidence="8">
    <location>
        <begin position="512"/>
        <end position="529"/>
    </location>
</feature>
<feature type="transmembrane region" description="Helical" evidence="8">
    <location>
        <begin position="120"/>
        <end position="145"/>
    </location>
</feature>
<comment type="caution">
    <text evidence="8">Lacks conserved residue(s) required for the propagation of feature annotation.</text>
</comment>
<dbReference type="InterPro" id="IPR013604">
    <property type="entry name" value="7TM_chemorcpt"/>
</dbReference>
<keyword evidence="2 8" id="KW-1003">Cell membrane</keyword>
<dbReference type="AlphaFoldDB" id="A0A8J6HF47"/>
<reference evidence="9" key="2">
    <citation type="submission" date="2021-08" db="EMBL/GenBank/DDBJ databases">
        <authorList>
            <person name="Eriksson T."/>
        </authorList>
    </citation>
    <scope>NUCLEOTIDE SEQUENCE</scope>
    <source>
        <strain evidence="9">Stoneville</strain>
        <tissue evidence="9">Whole head</tissue>
    </source>
</reference>
<comment type="similarity">
    <text evidence="8">Belongs to the insect chemoreceptor superfamily. Gustatory receptor (GR) family.</text>
</comment>
<sequence>MNLPNMRKEKRRITGEESLEMILNFGKILALTPPYNPELTLFRKIYSTVVLAVITVGVIISTINKRLYRNFISIKIAEHFVLDGSLLIFNYCSITAVTFWKRRQWKELVENLKIIADAEIWSSVVVFIALQFLGVLTLTFALYTRVDMYGFEYVSRYNVDYLQDYMLYSYNTILYVIARMIFINYKLINKILWQILHRTGDCETNCHLKLKQIETHLYLLKDTVDIFNDIFGWPIFFIIVYTTLHILNHFDNIFAASLFPDSEPNPTVKIVIDIGILLLTFTMNLPNLRKEKRRITGVESLEMILNFGKILALTPTCNVEVTLFRKIYSTVVLAVITVGVIISTINKRLYRNFISIKIAEHFLLDGSLLIFNYCSVTAVTFWKRRQWKELVENLKVIAEAEIWSSVVVFIGLQFFGVLTLTFALYTKIDMYGFEYMTRYNVDYLQDYMLYSYNTILYVIARMIFIKYKLIHKFLRQVLYRKDDCEMNYDLKLKQIETHLYLLKDTVDIFNDIFGWPIFFIIVYTTLHILNHFDNIFAASLLPDSEPNPTVKIVIDASILLLTFQTAEISPSEENVTGDDGCSSKGRRS</sequence>
<keyword evidence="6 8" id="KW-0675">Receptor</keyword>
<feature type="transmembrane region" description="Helical" evidence="8">
    <location>
        <begin position="270"/>
        <end position="288"/>
    </location>
</feature>
<proteinExistence type="inferred from homology"/>
<feature type="transmembrane region" description="Helical" evidence="8">
    <location>
        <begin position="447"/>
        <end position="465"/>
    </location>
</feature>
<organism evidence="9 10">
    <name type="scientific">Tenebrio molitor</name>
    <name type="common">Yellow mealworm beetle</name>
    <dbReference type="NCBI Taxonomy" id="7067"/>
    <lineage>
        <taxon>Eukaryota</taxon>
        <taxon>Metazoa</taxon>
        <taxon>Ecdysozoa</taxon>
        <taxon>Arthropoda</taxon>
        <taxon>Hexapoda</taxon>
        <taxon>Insecta</taxon>
        <taxon>Pterygota</taxon>
        <taxon>Neoptera</taxon>
        <taxon>Endopterygota</taxon>
        <taxon>Coleoptera</taxon>
        <taxon>Polyphaga</taxon>
        <taxon>Cucujiformia</taxon>
        <taxon>Tenebrionidae</taxon>
        <taxon>Tenebrio</taxon>
    </lineage>
</organism>
<dbReference type="GO" id="GO:0005886">
    <property type="term" value="C:plasma membrane"/>
    <property type="evidence" value="ECO:0007669"/>
    <property type="project" value="UniProtKB-SubCell"/>
</dbReference>
<evidence type="ECO:0000256" key="8">
    <source>
        <dbReference type="RuleBase" id="RU363108"/>
    </source>
</evidence>
<reference evidence="9" key="1">
    <citation type="journal article" date="2020" name="J Insects Food Feed">
        <title>The yellow mealworm (Tenebrio molitor) genome: a resource for the emerging insects as food and feed industry.</title>
        <authorList>
            <person name="Eriksson T."/>
            <person name="Andere A."/>
            <person name="Kelstrup H."/>
            <person name="Emery V."/>
            <person name="Picard C."/>
        </authorList>
    </citation>
    <scope>NUCLEOTIDE SEQUENCE</scope>
    <source>
        <strain evidence="9">Stoneville</strain>
        <tissue evidence="9">Whole head</tissue>
    </source>
</reference>
<keyword evidence="3 8" id="KW-0812">Transmembrane</keyword>
<keyword evidence="5 8" id="KW-0472">Membrane</keyword>
<dbReference type="Pfam" id="PF08395">
    <property type="entry name" value="7tm_7"/>
    <property type="match status" value="1"/>
</dbReference>
<comment type="subcellular location">
    <subcellularLocation>
        <location evidence="1 8">Cell membrane</location>
        <topology evidence="1 8">Multi-pass membrane protein</topology>
    </subcellularLocation>
</comment>
<evidence type="ECO:0000256" key="4">
    <source>
        <dbReference type="ARBA" id="ARBA00022989"/>
    </source>
</evidence>
<dbReference type="GO" id="GO:0030424">
    <property type="term" value="C:axon"/>
    <property type="evidence" value="ECO:0007669"/>
    <property type="project" value="TreeGrafter"/>
</dbReference>
<evidence type="ECO:0000256" key="3">
    <source>
        <dbReference type="ARBA" id="ARBA00022692"/>
    </source>
</evidence>
<dbReference type="GO" id="GO:0007165">
    <property type="term" value="P:signal transduction"/>
    <property type="evidence" value="ECO:0007669"/>
    <property type="project" value="UniProtKB-KW"/>
</dbReference>
<feature type="transmembrane region" description="Helical" evidence="8">
    <location>
        <begin position="362"/>
        <end position="382"/>
    </location>
</feature>
<dbReference type="GO" id="GO:0007635">
    <property type="term" value="P:chemosensory behavior"/>
    <property type="evidence" value="ECO:0007669"/>
    <property type="project" value="TreeGrafter"/>
</dbReference>
<keyword evidence="10" id="KW-1185">Reference proteome</keyword>
<dbReference type="Proteomes" id="UP000719412">
    <property type="component" value="Unassembled WGS sequence"/>
</dbReference>
<feature type="transmembrane region" description="Helical" evidence="8">
    <location>
        <begin position="76"/>
        <end position="100"/>
    </location>
</feature>
<feature type="transmembrane region" description="Helical" evidence="8">
    <location>
        <begin position="402"/>
        <end position="426"/>
    </location>
</feature>
<evidence type="ECO:0000256" key="6">
    <source>
        <dbReference type="ARBA" id="ARBA00023170"/>
    </source>
</evidence>
<dbReference type="GO" id="GO:0043025">
    <property type="term" value="C:neuronal cell body"/>
    <property type="evidence" value="ECO:0007669"/>
    <property type="project" value="TreeGrafter"/>
</dbReference>
<feature type="transmembrane region" description="Helical" evidence="8">
    <location>
        <begin position="165"/>
        <end position="188"/>
    </location>
</feature>
<dbReference type="GO" id="GO:0008049">
    <property type="term" value="P:male courtship behavior"/>
    <property type="evidence" value="ECO:0007669"/>
    <property type="project" value="TreeGrafter"/>
</dbReference>
<evidence type="ECO:0000256" key="1">
    <source>
        <dbReference type="ARBA" id="ARBA00004651"/>
    </source>
</evidence>
<gene>
    <name evidence="9" type="ORF">GEV33_009193</name>
</gene>
<dbReference type="PANTHER" id="PTHR21143:SF104">
    <property type="entry name" value="GUSTATORY RECEPTOR 8A-RELATED"/>
    <property type="match status" value="1"/>
</dbReference>
<evidence type="ECO:0000256" key="5">
    <source>
        <dbReference type="ARBA" id="ARBA00023136"/>
    </source>
</evidence>
<dbReference type="GO" id="GO:0030425">
    <property type="term" value="C:dendrite"/>
    <property type="evidence" value="ECO:0007669"/>
    <property type="project" value="TreeGrafter"/>
</dbReference>
<dbReference type="EMBL" id="JABDTM020025120">
    <property type="protein sequence ID" value="KAH0813599.1"/>
    <property type="molecule type" value="Genomic_DNA"/>
</dbReference>
<evidence type="ECO:0000313" key="9">
    <source>
        <dbReference type="EMBL" id="KAH0813599.1"/>
    </source>
</evidence>
<keyword evidence="7 8" id="KW-0807">Transducer</keyword>
<evidence type="ECO:0000256" key="7">
    <source>
        <dbReference type="ARBA" id="ARBA00023224"/>
    </source>
</evidence>
<keyword evidence="4 8" id="KW-1133">Transmembrane helix</keyword>
<evidence type="ECO:0000313" key="10">
    <source>
        <dbReference type="Proteomes" id="UP000719412"/>
    </source>
</evidence>
<name>A0A8J6HF47_TENMO</name>
<feature type="transmembrane region" description="Helical" evidence="8">
    <location>
        <begin position="230"/>
        <end position="250"/>
    </location>
</feature>
<dbReference type="PANTHER" id="PTHR21143">
    <property type="entry name" value="INVERTEBRATE GUSTATORY RECEPTOR"/>
    <property type="match status" value="1"/>
</dbReference>
<comment type="caution">
    <text evidence="9">The sequence shown here is derived from an EMBL/GenBank/DDBJ whole genome shotgun (WGS) entry which is preliminary data.</text>
</comment>